<feature type="compositionally biased region" description="Low complexity" evidence="1">
    <location>
        <begin position="16"/>
        <end position="33"/>
    </location>
</feature>
<dbReference type="EMBL" id="JABCRI010000003">
    <property type="protein sequence ID" value="KAF8409294.1"/>
    <property type="molecule type" value="Genomic_DNA"/>
</dbReference>
<dbReference type="PANTHER" id="PTHR45749:SF37">
    <property type="entry name" value="OS05G0311600 PROTEIN"/>
    <property type="match status" value="1"/>
</dbReference>
<dbReference type="InterPro" id="IPR006580">
    <property type="entry name" value="Znf_TTF"/>
</dbReference>
<dbReference type="SUPFAM" id="SSF53098">
    <property type="entry name" value="Ribonuclease H-like"/>
    <property type="match status" value="1"/>
</dbReference>
<comment type="caution">
    <text evidence="3">The sequence shown here is derived from an EMBL/GenBank/DDBJ whole genome shotgun (WGS) entry which is preliminary data.</text>
</comment>
<dbReference type="AlphaFoldDB" id="A0A835DQN0"/>
<dbReference type="OrthoDB" id="912994at2759"/>
<organism evidence="3 4">
    <name type="scientific">Tetracentron sinense</name>
    <name type="common">Spur-leaf</name>
    <dbReference type="NCBI Taxonomy" id="13715"/>
    <lineage>
        <taxon>Eukaryota</taxon>
        <taxon>Viridiplantae</taxon>
        <taxon>Streptophyta</taxon>
        <taxon>Embryophyta</taxon>
        <taxon>Tracheophyta</taxon>
        <taxon>Spermatophyta</taxon>
        <taxon>Magnoliopsida</taxon>
        <taxon>Trochodendrales</taxon>
        <taxon>Trochodendraceae</taxon>
        <taxon>Tetracentron</taxon>
    </lineage>
</organism>
<dbReference type="OMA" id="RDISFCE"/>
<dbReference type="InterPro" id="IPR012337">
    <property type="entry name" value="RNaseH-like_sf"/>
</dbReference>
<dbReference type="PANTHER" id="PTHR45749">
    <property type="match status" value="1"/>
</dbReference>
<dbReference type="Pfam" id="PF14291">
    <property type="entry name" value="DUF4371"/>
    <property type="match status" value="1"/>
</dbReference>
<name>A0A835DQN0_TETSI</name>
<accession>A0A835DQN0</accession>
<dbReference type="Proteomes" id="UP000655225">
    <property type="component" value="Unassembled WGS sequence"/>
</dbReference>
<evidence type="ECO:0000256" key="1">
    <source>
        <dbReference type="SAM" id="MobiDB-lite"/>
    </source>
</evidence>
<dbReference type="SMART" id="SM00597">
    <property type="entry name" value="ZnF_TTF"/>
    <property type="match status" value="1"/>
</dbReference>
<dbReference type="GO" id="GO:0046983">
    <property type="term" value="F:protein dimerization activity"/>
    <property type="evidence" value="ECO:0007669"/>
    <property type="project" value="InterPro"/>
</dbReference>
<protein>
    <recommendedName>
        <fullName evidence="2">TTF-type domain-containing protein</fullName>
    </recommendedName>
</protein>
<reference evidence="3 4" key="1">
    <citation type="submission" date="2020-04" db="EMBL/GenBank/DDBJ databases">
        <title>Plant Genome Project.</title>
        <authorList>
            <person name="Zhang R.-G."/>
        </authorList>
    </citation>
    <scope>NUCLEOTIDE SEQUENCE [LARGE SCALE GENOMIC DNA]</scope>
    <source>
        <strain evidence="3">YNK0</strain>
        <tissue evidence="3">Leaf</tissue>
    </source>
</reference>
<keyword evidence="4" id="KW-1185">Reference proteome</keyword>
<proteinExistence type="predicted"/>
<evidence type="ECO:0000313" key="4">
    <source>
        <dbReference type="Proteomes" id="UP000655225"/>
    </source>
</evidence>
<sequence>MVKSSTIDAFLKRKASQSSESNSSSPTTNLNTSSHDRPLKVYRIEHTEVDINSLVRDPGLRLSIWDYPIDQRDKIRRAYIKAGPYQHILPNYPPSGPEKHRRRFQSSWFKLFPSWLEYSPSKDAAFCLSCYLFTKKPTGRPGSSVFTIEGFRNWKKVNDVVLENALGNTKYTSPMIKKEILHILSSNIRNAIREEISDAKFCIIVDEARDESKREQMALVLRFVDKDGFLRERFFDIVHVLDTVALTLKKNICAILSRHSLSIQNIRGLVKTGKSVIYPLVDRLIRLVLTLPVSTATTERAFSAMKIVKTRLRNKMEDEFLADTLVVNIEKEIAEKFTTESIIEDFYSMKERRAQLQ</sequence>
<evidence type="ECO:0000313" key="3">
    <source>
        <dbReference type="EMBL" id="KAF8409294.1"/>
    </source>
</evidence>
<feature type="region of interest" description="Disordered" evidence="1">
    <location>
        <begin position="1"/>
        <end position="36"/>
    </location>
</feature>
<gene>
    <name evidence="3" type="ORF">HHK36_005368</name>
</gene>
<dbReference type="InterPro" id="IPR025398">
    <property type="entry name" value="DUF4371"/>
</dbReference>
<evidence type="ECO:0000259" key="2">
    <source>
        <dbReference type="SMART" id="SM00597"/>
    </source>
</evidence>
<feature type="domain" description="TTF-type" evidence="2">
    <location>
        <begin position="100"/>
        <end position="193"/>
    </location>
</feature>